<accession>A0ABV3JEL2</accession>
<keyword evidence="3" id="KW-1185">Reference proteome</keyword>
<dbReference type="Proteomes" id="UP001552527">
    <property type="component" value="Unassembled WGS sequence"/>
</dbReference>
<gene>
    <name evidence="2" type="ORF">AB0K95_15200</name>
</gene>
<proteinExistence type="predicted"/>
<name>A0ABV3JEL2_9ACTN</name>
<dbReference type="RefSeq" id="WP_364022168.1">
    <property type="nucleotide sequence ID" value="NZ_JBFATD010000005.1"/>
</dbReference>
<dbReference type="EMBL" id="JBFATE010000006">
    <property type="protein sequence ID" value="MEV5246600.1"/>
    <property type="molecule type" value="Genomic_DNA"/>
</dbReference>
<protein>
    <submittedName>
        <fullName evidence="2">Uncharacterized protein</fullName>
    </submittedName>
</protein>
<sequence>MPDDYDAVAREGGTVTISPPTGPTRPQPSQEAPVQEGPAAPEDTPAPPLAEDPEEEGLSLDALPPAWTA</sequence>
<comment type="caution">
    <text evidence="2">The sequence shown here is derived from an EMBL/GenBank/DDBJ whole genome shotgun (WGS) entry which is preliminary data.</text>
</comment>
<feature type="region of interest" description="Disordered" evidence="1">
    <location>
        <begin position="1"/>
        <end position="69"/>
    </location>
</feature>
<evidence type="ECO:0000313" key="2">
    <source>
        <dbReference type="EMBL" id="MEV5246600.1"/>
    </source>
</evidence>
<reference evidence="2 3" key="1">
    <citation type="submission" date="2024-06" db="EMBL/GenBank/DDBJ databases">
        <title>The Natural Products Discovery Center: Release of the First 8490 Sequenced Strains for Exploring Actinobacteria Biosynthetic Diversity.</title>
        <authorList>
            <person name="Kalkreuter E."/>
            <person name="Kautsar S.A."/>
            <person name="Yang D."/>
            <person name="Bader C.D."/>
            <person name="Teijaro C.N."/>
            <person name="Fluegel L."/>
            <person name="Davis C.M."/>
            <person name="Simpson J.R."/>
            <person name="Lauterbach L."/>
            <person name="Steele A.D."/>
            <person name="Gui C."/>
            <person name="Meng S."/>
            <person name="Li G."/>
            <person name="Viehrig K."/>
            <person name="Ye F."/>
            <person name="Su P."/>
            <person name="Kiefer A.F."/>
            <person name="Nichols A."/>
            <person name="Cepeda A.J."/>
            <person name="Yan W."/>
            <person name="Fan B."/>
            <person name="Jiang Y."/>
            <person name="Adhikari A."/>
            <person name="Zheng C.-J."/>
            <person name="Schuster L."/>
            <person name="Cowan T.M."/>
            <person name="Smanski M.J."/>
            <person name="Chevrette M.G."/>
            <person name="De Carvalho L.P.S."/>
            <person name="Shen B."/>
        </authorList>
    </citation>
    <scope>NUCLEOTIDE SEQUENCE [LARGE SCALE GENOMIC DNA]</scope>
    <source>
        <strain evidence="2 3">NPDC052768</strain>
    </source>
</reference>
<evidence type="ECO:0000313" key="3">
    <source>
        <dbReference type="Proteomes" id="UP001552527"/>
    </source>
</evidence>
<evidence type="ECO:0000256" key="1">
    <source>
        <dbReference type="SAM" id="MobiDB-lite"/>
    </source>
</evidence>
<organism evidence="2 3">
    <name type="scientific">Streptomyces werraensis</name>
    <dbReference type="NCBI Taxonomy" id="68284"/>
    <lineage>
        <taxon>Bacteria</taxon>
        <taxon>Bacillati</taxon>
        <taxon>Actinomycetota</taxon>
        <taxon>Actinomycetes</taxon>
        <taxon>Kitasatosporales</taxon>
        <taxon>Streptomycetaceae</taxon>
        <taxon>Streptomyces</taxon>
    </lineage>
</organism>